<keyword evidence="4" id="KW-1185">Reference proteome</keyword>
<name>A0A8H7ZTA6_9FUNG</name>
<feature type="transmembrane region" description="Helical" evidence="2">
    <location>
        <begin position="403"/>
        <end position="426"/>
    </location>
</feature>
<feature type="compositionally biased region" description="Acidic residues" evidence="1">
    <location>
        <begin position="309"/>
        <end position="325"/>
    </location>
</feature>
<feature type="region of interest" description="Disordered" evidence="1">
    <location>
        <begin position="531"/>
        <end position="676"/>
    </location>
</feature>
<evidence type="ECO:0008006" key="5">
    <source>
        <dbReference type="Google" id="ProtNLM"/>
    </source>
</evidence>
<dbReference type="OrthoDB" id="6020543at2759"/>
<keyword evidence="2" id="KW-1133">Transmembrane helix</keyword>
<reference evidence="3 4" key="1">
    <citation type="journal article" name="Sci. Rep.">
        <title>Genome-scale phylogenetic analyses confirm Olpidium as the closest living zoosporic fungus to the non-flagellated, terrestrial fungi.</title>
        <authorList>
            <person name="Chang Y."/>
            <person name="Rochon D."/>
            <person name="Sekimoto S."/>
            <person name="Wang Y."/>
            <person name="Chovatia M."/>
            <person name="Sandor L."/>
            <person name="Salamov A."/>
            <person name="Grigoriev I.V."/>
            <person name="Stajich J.E."/>
            <person name="Spatafora J.W."/>
        </authorList>
    </citation>
    <scope>NUCLEOTIDE SEQUENCE [LARGE SCALE GENOMIC DNA]</scope>
    <source>
        <strain evidence="3">S191</strain>
    </source>
</reference>
<feature type="compositionally biased region" description="Basic and acidic residues" evidence="1">
    <location>
        <begin position="36"/>
        <end position="47"/>
    </location>
</feature>
<feature type="region of interest" description="Disordered" evidence="1">
    <location>
        <begin position="1"/>
        <end position="138"/>
    </location>
</feature>
<evidence type="ECO:0000256" key="2">
    <source>
        <dbReference type="SAM" id="Phobius"/>
    </source>
</evidence>
<gene>
    <name evidence="3" type="ORF">BJ554DRAFT_830</name>
</gene>
<feature type="region of interest" description="Disordered" evidence="1">
    <location>
        <begin position="309"/>
        <end position="345"/>
    </location>
</feature>
<dbReference type="EMBL" id="JAEFCI010007787">
    <property type="protein sequence ID" value="KAG5458865.1"/>
    <property type="molecule type" value="Genomic_DNA"/>
</dbReference>
<evidence type="ECO:0000313" key="4">
    <source>
        <dbReference type="Proteomes" id="UP000673691"/>
    </source>
</evidence>
<comment type="caution">
    <text evidence="3">The sequence shown here is derived from an EMBL/GenBank/DDBJ whole genome shotgun (WGS) entry which is preliminary data.</text>
</comment>
<feature type="transmembrane region" description="Helical" evidence="2">
    <location>
        <begin position="245"/>
        <end position="263"/>
    </location>
</feature>
<feature type="region of interest" description="Disordered" evidence="1">
    <location>
        <begin position="175"/>
        <end position="194"/>
    </location>
</feature>
<organism evidence="3 4">
    <name type="scientific">Olpidium bornovanus</name>
    <dbReference type="NCBI Taxonomy" id="278681"/>
    <lineage>
        <taxon>Eukaryota</taxon>
        <taxon>Fungi</taxon>
        <taxon>Fungi incertae sedis</taxon>
        <taxon>Olpidiomycota</taxon>
        <taxon>Olpidiomycotina</taxon>
        <taxon>Olpidiomycetes</taxon>
        <taxon>Olpidiales</taxon>
        <taxon>Olpidiaceae</taxon>
        <taxon>Olpidium</taxon>
    </lineage>
</organism>
<feature type="transmembrane region" description="Helical" evidence="2">
    <location>
        <begin position="275"/>
        <end position="294"/>
    </location>
</feature>
<dbReference type="Proteomes" id="UP000673691">
    <property type="component" value="Unassembled WGS sequence"/>
</dbReference>
<proteinExistence type="predicted"/>
<keyword evidence="2" id="KW-0472">Membrane</keyword>
<feature type="compositionally biased region" description="Polar residues" evidence="1">
    <location>
        <begin position="544"/>
        <end position="563"/>
    </location>
</feature>
<keyword evidence="2" id="KW-0812">Transmembrane</keyword>
<dbReference type="AlphaFoldDB" id="A0A8H7ZTA6"/>
<feature type="transmembrane region" description="Helical" evidence="2">
    <location>
        <begin position="378"/>
        <end position="397"/>
    </location>
</feature>
<evidence type="ECO:0000313" key="3">
    <source>
        <dbReference type="EMBL" id="KAG5458865.1"/>
    </source>
</evidence>
<protein>
    <recommendedName>
        <fullName evidence="5">Transmembrane protein</fullName>
    </recommendedName>
</protein>
<feature type="compositionally biased region" description="Basic and acidic residues" evidence="1">
    <location>
        <begin position="13"/>
        <end position="23"/>
    </location>
</feature>
<accession>A0A8H7ZTA6</accession>
<feature type="compositionally biased region" description="Basic and acidic residues" evidence="1">
    <location>
        <begin position="70"/>
        <end position="83"/>
    </location>
</feature>
<feature type="compositionally biased region" description="Basic and acidic residues" evidence="1">
    <location>
        <begin position="101"/>
        <end position="126"/>
    </location>
</feature>
<sequence length="725" mass="76419">MDVEENLDSPAPSDEKGQSEPESARSTSVPSRKSRNLRDSRDLEESARQSVAGAPRRGMHGRTPSITSATEDRGANVRSRRGDLQATSSFAGVDGSGVSEGHSHAEPGKNEAEALNRGYSGEKGDDLAIPQPSHRPFRELPIGAAIPKKDRATSSQGLSPLSSWAASSAALAELAEPLQSSESPDGDHERTGKNGQFFDYYRRSLGSLRCEWSPASLDPCTLRFRTAAQERSYHAQYLADSARDALVSVYMVTLFVMCGNVLAELASDGTIVGRTAYSVGVVAAAIGLLTVCAWKGRLFVDNYLSPEPEDVGEEDCEHDNDDGPAEDPLVKSAGGTSAKPISQKRGSLSIGATADRGTAKRRHARKRRGYCCPRDRRYLVLTPLAVLFFLNMAPFDLRCADEAVAVTGSFLPYVILLSSAGMGVAFTQPVVWFPLGVASAVFVCRSAVTTVAAVYMLRGLPHPFGGSLRALPAQFPNAIPTDSLLADAGEMTASLEKRTLIDIRIPAESENAVSSLLPNVAVSIGKITASGEAANPRGRDATGQPATSRRLSGNRQLSGQVAQVSRKASPPTGGSVSDKSASEVPHVGLPARQAATAPAEPDPQAATAPAELDPQTATAPAEPDPQATTAPAEPDPQAATAPAEPDPQAATAPAEPKPQAAPPSSGKALQGELELQNQQSTTPVPLFSLVLKVLAFNFVQFGPVFVAVALAFRFGKSKERESRML</sequence>
<evidence type="ECO:0000256" key="1">
    <source>
        <dbReference type="SAM" id="MobiDB-lite"/>
    </source>
</evidence>
<feature type="transmembrane region" description="Helical" evidence="2">
    <location>
        <begin position="433"/>
        <end position="457"/>
    </location>
</feature>
<feature type="transmembrane region" description="Helical" evidence="2">
    <location>
        <begin position="686"/>
        <end position="714"/>
    </location>
</feature>